<organism evidence="5 6">
    <name type="scientific">Massilia psychrophila</name>
    <dbReference type="NCBI Taxonomy" id="1603353"/>
    <lineage>
        <taxon>Bacteria</taxon>
        <taxon>Pseudomonadati</taxon>
        <taxon>Pseudomonadota</taxon>
        <taxon>Betaproteobacteria</taxon>
        <taxon>Burkholderiales</taxon>
        <taxon>Oxalobacteraceae</taxon>
        <taxon>Telluria group</taxon>
        <taxon>Massilia</taxon>
    </lineage>
</organism>
<dbReference type="InterPro" id="IPR011991">
    <property type="entry name" value="ArsR-like_HTH"/>
</dbReference>
<protein>
    <submittedName>
        <fullName evidence="5">Transcriptional regulator</fullName>
    </submittedName>
</protein>
<dbReference type="SMART" id="SM00418">
    <property type="entry name" value="HTH_ARSR"/>
    <property type="match status" value="1"/>
</dbReference>
<keyword evidence="3" id="KW-0804">Transcription</keyword>
<comment type="caution">
    <text evidence="5">The sequence shown here is derived from an EMBL/GenBank/DDBJ whole genome shotgun (WGS) entry which is preliminary data.</text>
</comment>
<dbReference type="SUPFAM" id="SSF46785">
    <property type="entry name" value="Winged helix' DNA-binding domain"/>
    <property type="match status" value="1"/>
</dbReference>
<dbReference type="InterPro" id="IPR036388">
    <property type="entry name" value="WH-like_DNA-bd_sf"/>
</dbReference>
<sequence>MHAAALQACGLLKVLANPDRLLLLCQLTQGPLCVSELESILGIQQPTLSQQLGVLRDEALVTTRREGKQIFYSIASSEAMAVMQVLYQLYCKKTDGATMGATS</sequence>
<dbReference type="GO" id="GO:0003677">
    <property type="term" value="F:DNA binding"/>
    <property type="evidence" value="ECO:0007669"/>
    <property type="project" value="UniProtKB-KW"/>
</dbReference>
<dbReference type="Gene3D" id="1.10.10.10">
    <property type="entry name" value="Winged helix-like DNA-binding domain superfamily/Winged helix DNA-binding domain"/>
    <property type="match status" value="1"/>
</dbReference>
<keyword evidence="2" id="KW-0238">DNA-binding</keyword>
<gene>
    <name evidence="5" type="ORF">CR103_08025</name>
</gene>
<keyword evidence="1" id="KW-0805">Transcription regulation</keyword>
<dbReference type="CDD" id="cd00090">
    <property type="entry name" value="HTH_ARSR"/>
    <property type="match status" value="1"/>
</dbReference>
<reference evidence="5 6" key="1">
    <citation type="submission" date="2017-10" db="EMBL/GenBank/DDBJ databases">
        <title>Massilia psychrophilum sp. nov., a novel purple-pigmented bacterium isolated from Tianshan glacier, Xinjiang Municipality, China.</title>
        <authorList>
            <person name="Wang H."/>
        </authorList>
    </citation>
    <scope>NUCLEOTIDE SEQUENCE [LARGE SCALE GENOMIC DNA]</scope>
    <source>
        <strain evidence="5 6">JCM 30813</strain>
    </source>
</reference>
<accession>A0A2G8T372</accession>
<evidence type="ECO:0000256" key="3">
    <source>
        <dbReference type="ARBA" id="ARBA00023163"/>
    </source>
</evidence>
<dbReference type="InterPro" id="IPR001845">
    <property type="entry name" value="HTH_ArsR_DNA-bd_dom"/>
</dbReference>
<dbReference type="PROSITE" id="PS50987">
    <property type="entry name" value="HTH_ARSR_2"/>
    <property type="match status" value="1"/>
</dbReference>
<name>A0A2G8T372_9BURK</name>
<evidence type="ECO:0000313" key="5">
    <source>
        <dbReference type="EMBL" id="PIL40403.1"/>
    </source>
</evidence>
<dbReference type="InterPro" id="IPR036390">
    <property type="entry name" value="WH_DNA-bd_sf"/>
</dbReference>
<evidence type="ECO:0000256" key="2">
    <source>
        <dbReference type="ARBA" id="ARBA00023125"/>
    </source>
</evidence>
<dbReference type="NCBIfam" id="NF033788">
    <property type="entry name" value="HTH_metalloreg"/>
    <property type="match status" value="1"/>
</dbReference>
<keyword evidence="6" id="KW-1185">Reference proteome</keyword>
<dbReference type="PRINTS" id="PR00778">
    <property type="entry name" value="HTHARSR"/>
</dbReference>
<dbReference type="PANTHER" id="PTHR43132">
    <property type="entry name" value="ARSENICAL RESISTANCE OPERON REPRESSOR ARSR-RELATED"/>
    <property type="match status" value="1"/>
</dbReference>
<dbReference type="PANTHER" id="PTHR43132:SF2">
    <property type="entry name" value="ARSENICAL RESISTANCE OPERON REPRESSOR ARSR-RELATED"/>
    <property type="match status" value="1"/>
</dbReference>
<dbReference type="Proteomes" id="UP000228593">
    <property type="component" value="Unassembled WGS sequence"/>
</dbReference>
<dbReference type="InterPro" id="IPR051011">
    <property type="entry name" value="Metal_resp_trans_reg"/>
</dbReference>
<dbReference type="AlphaFoldDB" id="A0A2G8T372"/>
<dbReference type="OrthoDB" id="5296924at2"/>
<evidence type="ECO:0000256" key="1">
    <source>
        <dbReference type="ARBA" id="ARBA00023015"/>
    </source>
</evidence>
<dbReference type="EMBL" id="PDOB01000009">
    <property type="protein sequence ID" value="PIL40403.1"/>
    <property type="molecule type" value="Genomic_DNA"/>
</dbReference>
<proteinExistence type="predicted"/>
<feature type="domain" description="HTH arsR-type" evidence="4">
    <location>
        <begin position="1"/>
        <end position="94"/>
    </location>
</feature>
<evidence type="ECO:0000259" key="4">
    <source>
        <dbReference type="PROSITE" id="PS50987"/>
    </source>
</evidence>
<dbReference type="Pfam" id="PF01022">
    <property type="entry name" value="HTH_5"/>
    <property type="match status" value="1"/>
</dbReference>
<dbReference type="GO" id="GO:0003700">
    <property type="term" value="F:DNA-binding transcription factor activity"/>
    <property type="evidence" value="ECO:0007669"/>
    <property type="project" value="InterPro"/>
</dbReference>
<evidence type="ECO:0000313" key="6">
    <source>
        <dbReference type="Proteomes" id="UP000228593"/>
    </source>
</evidence>